<reference evidence="2 3" key="1">
    <citation type="journal article" date="2019" name="Int. J. Syst. Evol. Microbiol.">
        <title>The Global Catalogue of Microorganisms (GCM) 10K type strain sequencing project: providing services to taxonomists for standard genome sequencing and annotation.</title>
        <authorList>
            <consortium name="The Broad Institute Genomics Platform"/>
            <consortium name="The Broad Institute Genome Sequencing Center for Infectious Disease"/>
            <person name="Wu L."/>
            <person name="Ma J."/>
        </authorList>
    </citation>
    <scope>NUCLEOTIDE SEQUENCE [LARGE SCALE GENOMIC DNA]</scope>
    <source>
        <strain evidence="2 3">JCM 13002</strain>
    </source>
</reference>
<proteinExistence type="predicted"/>
<accession>A0ABN1TMQ1</accession>
<gene>
    <name evidence="2" type="ORF">GCM10009663_42400</name>
</gene>
<protein>
    <submittedName>
        <fullName evidence="2">Uncharacterized protein</fullName>
    </submittedName>
</protein>
<feature type="region of interest" description="Disordered" evidence="1">
    <location>
        <begin position="14"/>
        <end position="77"/>
    </location>
</feature>
<comment type="caution">
    <text evidence="2">The sequence shown here is derived from an EMBL/GenBank/DDBJ whole genome shotgun (WGS) entry which is preliminary data.</text>
</comment>
<sequence length="77" mass="8129">MIAEIAGREALLARPTRKAVTAIATRSWQKPRTAVDTAVPSCAASRVGRRPQRSASTPPPTAAIAEPRPKSEATRPA</sequence>
<dbReference type="Proteomes" id="UP001499987">
    <property type="component" value="Unassembled WGS sequence"/>
</dbReference>
<evidence type="ECO:0000256" key="1">
    <source>
        <dbReference type="SAM" id="MobiDB-lite"/>
    </source>
</evidence>
<feature type="compositionally biased region" description="Basic and acidic residues" evidence="1">
    <location>
        <begin position="67"/>
        <end position="77"/>
    </location>
</feature>
<organism evidence="2 3">
    <name type="scientific">Kitasatospora arboriphila</name>
    <dbReference type="NCBI Taxonomy" id="258052"/>
    <lineage>
        <taxon>Bacteria</taxon>
        <taxon>Bacillati</taxon>
        <taxon>Actinomycetota</taxon>
        <taxon>Actinomycetes</taxon>
        <taxon>Kitasatosporales</taxon>
        <taxon>Streptomycetaceae</taxon>
        <taxon>Kitasatospora</taxon>
    </lineage>
</organism>
<name>A0ABN1TMQ1_9ACTN</name>
<evidence type="ECO:0000313" key="2">
    <source>
        <dbReference type="EMBL" id="GAA1094482.1"/>
    </source>
</evidence>
<dbReference type="EMBL" id="BAAALD010000041">
    <property type="protein sequence ID" value="GAA1094482.1"/>
    <property type="molecule type" value="Genomic_DNA"/>
</dbReference>
<evidence type="ECO:0000313" key="3">
    <source>
        <dbReference type="Proteomes" id="UP001499987"/>
    </source>
</evidence>
<keyword evidence="3" id="KW-1185">Reference proteome</keyword>